<dbReference type="EMBL" id="LAJY01000082">
    <property type="protein sequence ID" value="KJV10528.1"/>
    <property type="molecule type" value="Genomic_DNA"/>
</dbReference>
<keyword evidence="3" id="KW-1185">Reference proteome</keyword>
<organism evidence="2 3">
    <name type="scientific">Elstera litoralis</name>
    <dbReference type="NCBI Taxonomy" id="552518"/>
    <lineage>
        <taxon>Bacteria</taxon>
        <taxon>Pseudomonadati</taxon>
        <taxon>Pseudomonadota</taxon>
        <taxon>Alphaproteobacteria</taxon>
        <taxon>Rhodospirillales</taxon>
        <taxon>Rhodospirillaceae</taxon>
        <taxon>Elstera</taxon>
    </lineage>
</organism>
<accession>A0A0F3IVC9</accession>
<dbReference type="Gene3D" id="3.20.20.70">
    <property type="entry name" value="Aldolase class I"/>
    <property type="match status" value="1"/>
</dbReference>
<dbReference type="GO" id="GO:0016829">
    <property type="term" value="F:lyase activity"/>
    <property type="evidence" value="ECO:0007669"/>
    <property type="project" value="UniProtKB-KW"/>
</dbReference>
<dbReference type="AlphaFoldDB" id="A0A0F3IVC9"/>
<name>A0A0F3IVC9_9PROT</name>
<evidence type="ECO:0008006" key="4">
    <source>
        <dbReference type="Google" id="ProtNLM"/>
    </source>
</evidence>
<gene>
    <name evidence="2" type="ORF">VZ95_04250</name>
</gene>
<dbReference type="SMART" id="SM01130">
    <property type="entry name" value="DHDPS"/>
    <property type="match status" value="1"/>
</dbReference>
<evidence type="ECO:0000256" key="1">
    <source>
        <dbReference type="ARBA" id="ARBA00023239"/>
    </source>
</evidence>
<keyword evidence="1" id="KW-0456">Lyase</keyword>
<reference evidence="2 3" key="1">
    <citation type="submission" date="2015-03" db="EMBL/GenBank/DDBJ databases">
        <title>Draft genome sequence of Elstera litoralis.</title>
        <authorList>
            <person name="Rahalkar M.C."/>
            <person name="Dhakephalkar P.K."/>
            <person name="Pore S.D."/>
            <person name="Arora P."/>
            <person name="Kapse N.G."/>
            <person name="Pandit P.S."/>
        </authorList>
    </citation>
    <scope>NUCLEOTIDE SEQUENCE [LARGE SCALE GENOMIC DNA]</scope>
    <source>
        <strain evidence="2 3">Dia-1</strain>
    </source>
</reference>
<sequence>MKTSAVQPADISRSVFAVPPLAMSADLSVNAAQNKALIRHIEAGGVSTLLYGGNANIYNLTIDGFCQMLDILEDSAAPESWVIPAIGPDFGKMIDQAKILRNRAFPTTLTLPTTTAIHPAGVEAGLRRAADVMGKPLLVYAKGEGYLTPAQLGSLARDGVICAIKYAIDRKDPLQDPFLTELVQQVDRSLIVSGMGERPALAHLQHFKLAGYTSGLVCLIPAVSQAFLKAAQAGDFAHAQALMQRFFPLENAREKYGFIRVLHGLVRLSGIADTGPILPLLADMSAAEEAELAPMLEDLLAKEPRN</sequence>
<protein>
    <recommendedName>
        <fullName evidence="4">Dihydrodipicolinate synthase</fullName>
    </recommendedName>
</protein>
<dbReference type="OrthoDB" id="9778880at2"/>
<proteinExistence type="predicted"/>
<dbReference type="Pfam" id="PF00701">
    <property type="entry name" value="DHDPS"/>
    <property type="match status" value="1"/>
</dbReference>
<dbReference type="InterPro" id="IPR013785">
    <property type="entry name" value="Aldolase_TIM"/>
</dbReference>
<evidence type="ECO:0000313" key="2">
    <source>
        <dbReference type="EMBL" id="KJV10528.1"/>
    </source>
</evidence>
<dbReference type="InterPro" id="IPR002220">
    <property type="entry name" value="DapA-like"/>
</dbReference>
<dbReference type="SUPFAM" id="SSF51569">
    <property type="entry name" value="Aldolase"/>
    <property type="match status" value="1"/>
</dbReference>
<dbReference type="PATRIC" id="fig|552518.3.peg.4452"/>
<evidence type="ECO:0000313" key="3">
    <source>
        <dbReference type="Proteomes" id="UP000033774"/>
    </source>
</evidence>
<comment type="caution">
    <text evidence="2">The sequence shown here is derived from an EMBL/GenBank/DDBJ whole genome shotgun (WGS) entry which is preliminary data.</text>
</comment>
<dbReference type="Proteomes" id="UP000033774">
    <property type="component" value="Unassembled WGS sequence"/>
</dbReference>
<dbReference type="CDD" id="cd00408">
    <property type="entry name" value="DHDPS-like"/>
    <property type="match status" value="1"/>
</dbReference>
<dbReference type="RefSeq" id="WP_045774774.1">
    <property type="nucleotide sequence ID" value="NZ_LAJY01000082.1"/>
</dbReference>